<feature type="transmembrane region" description="Helical" evidence="1">
    <location>
        <begin position="188"/>
        <end position="209"/>
    </location>
</feature>
<keyword evidence="1" id="KW-1133">Transmembrane helix</keyword>
<dbReference type="InterPro" id="IPR046475">
    <property type="entry name" value="DUF6796"/>
</dbReference>
<organism evidence="2 3">
    <name type="scientific">Dongia soli</name>
    <dbReference type="NCBI Taxonomy" id="600628"/>
    <lineage>
        <taxon>Bacteria</taxon>
        <taxon>Pseudomonadati</taxon>
        <taxon>Pseudomonadota</taxon>
        <taxon>Alphaproteobacteria</taxon>
        <taxon>Rhodospirillales</taxon>
        <taxon>Dongiaceae</taxon>
        <taxon>Dongia</taxon>
    </lineage>
</organism>
<gene>
    <name evidence="2" type="ORF">SMD27_17225</name>
</gene>
<accession>A0ABU5EED6</accession>
<evidence type="ECO:0000313" key="2">
    <source>
        <dbReference type="EMBL" id="MDY0884588.1"/>
    </source>
</evidence>
<dbReference type="Pfam" id="PF20599">
    <property type="entry name" value="DUF6796"/>
    <property type="match status" value="1"/>
</dbReference>
<feature type="transmembrane region" description="Helical" evidence="1">
    <location>
        <begin position="12"/>
        <end position="34"/>
    </location>
</feature>
<protein>
    <submittedName>
        <fullName evidence="2">DUF6796 family protein</fullName>
    </submittedName>
</protein>
<reference evidence="2 3" key="1">
    <citation type="journal article" date="2016" name="Antonie Van Leeuwenhoek">
        <title>Dongia soli sp. nov., isolated from soil from Dokdo, Korea.</title>
        <authorList>
            <person name="Kim D.U."/>
            <person name="Lee H."/>
            <person name="Kim H."/>
            <person name="Kim S.G."/>
            <person name="Ka J.O."/>
        </authorList>
    </citation>
    <scope>NUCLEOTIDE SEQUENCE [LARGE SCALE GENOMIC DNA]</scope>
    <source>
        <strain evidence="2 3">D78</strain>
    </source>
</reference>
<evidence type="ECO:0000256" key="1">
    <source>
        <dbReference type="SAM" id="Phobius"/>
    </source>
</evidence>
<feature type="transmembrane region" description="Helical" evidence="1">
    <location>
        <begin position="215"/>
        <end position="238"/>
    </location>
</feature>
<sequence>MMPVTDMQRHFLRFTGIAGIIGAICWIIGDMLIVGSHATPDEYPLLLQRYAGAIDFGGLSSMLPASEPRLAAGALIANFAIPFYLAASCHLYVVARPAGRVLATLVFLLMLCGNAYSPLAHGAFYFVGMVYKAMLNVPQEAYPAFLELGQQFNRVLLIAYLAADILLFCGMALLAVITARGYSLYPRWFAAIINPVTLLLVAHVLPHLAPHPVCSWLNGAGINIAFLLAYGLSTFYLWKERGVQRAFTIPPSVAA</sequence>
<keyword evidence="3" id="KW-1185">Reference proteome</keyword>
<proteinExistence type="predicted"/>
<feature type="transmembrane region" description="Helical" evidence="1">
    <location>
        <begin position="101"/>
        <end position="127"/>
    </location>
</feature>
<keyword evidence="1" id="KW-0472">Membrane</keyword>
<comment type="caution">
    <text evidence="2">The sequence shown here is derived from an EMBL/GenBank/DDBJ whole genome shotgun (WGS) entry which is preliminary data.</text>
</comment>
<keyword evidence="1" id="KW-0812">Transmembrane</keyword>
<dbReference type="EMBL" id="JAXCLW010000005">
    <property type="protein sequence ID" value="MDY0884588.1"/>
    <property type="molecule type" value="Genomic_DNA"/>
</dbReference>
<dbReference type="Proteomes" id="UP001279642">
    <property type="component" value="Unassembled WGS sequence"/>
</dbReference>
<feature type="transmembrane region" description="Helical" evidence="1">
    <location>
        <begin position="155"/>
        <end position="176"/>
    </location>
</feature>
<evidence type="ECO:0000313" key="3">
    <source>
        <dbReference type="Proteomes" id="UP001279642"/>
    </source>
</evidence>
<name>A0ABU5EED6_9PROT</name>
<dbReference type="RefSeq" id="WP_320509661.1">
    <property type="nucleotide sequence ID" value="NZ_JAXCLW010000005.1"/>
</dbReference>
<feature type="transmembrane region" description="Helical" evidence="1">
    <location>
        <begin position="70"/>
        <end position="94"/>
    </location>
</feature>